<dbReference type="AlphaFoldDB" id="A0A5C2SMA0"/>
<evidence type="ECO:0000313" key="2">
    <source>
        <dbReference type="Proteomes" id="UP000313359"/>
    </source>
</evidence>
<sequence length="287" mass="32634">MHPQQHTFTEPSDDPSVVLLTQDIILHLVHALDRDLLNILSFSFACSADDWRNTFVTHTRHLNDSYRHHTLAHIKLYASRVHSDQLLPKFTHACNQVELVLSAVECILEMADLDHFLAPLNFLPETIIPAAEAQATVLVDRLQDLIRERFYIRESATYLEYEPCIHPLPQPSSAPHVALHHLREKMNTHIDSQVSLINDASKFLASIESRLPQLVASDGTLFDVTNDILFAIRIHDTLLTQISDVHMDALYTKQTLQHIMQIIEYSRPSLRQNKQSPIPSSPASSPI</sequence>
<evidence type="ECO:0000313" key="1">
    <source>
        <dbReference type="EMBL" id="RPD64414.1"/>
    </source>
</evidence>
<keyword evidence="2" id="KW-1185">Reference proteome</keyword>
<dbReference type="Proteomes" id="UP000313359">
    <property type="component" value="Unassembled WGS sequence"/>
</dbReference>
<proteinExistence type="predicted"/>
<name>A0A5C2SMA0_9APHY</name>
<reference evidence="1" key="1">
    <citation type="journal article" date="2018" name="Genome Biol. Evol.">
        <title>Genomics and development of Lentinus tigrinus, a white-rot wood-decaying mushroom with dimorphic fruiting bodies.</title>
        <authorList>
            <person name="Wu B."/>
            <person name="Xu Z."/>
            <person name="Knudson A."/>
            <person name="Carlson A."/>
            <person name="Chen N."/>
            <person name="Kovaka S."/>
            <person name="LaButti K."/>
            <person name="Lipzen A."/>
            <person name="Pennachio C."/>
            <person name="Riley R."/>
            <person name="Schakwitz W."/>
            <person name="Umezawa K."/>
            <person name="Ohm R.A."/>
            <person name="Grigoriev I.V."/>
            <person name="Nagy L.G."/>
            <person name="Gibbons J."/>
            <person name="Hibbett D."/>
        </authorList>
    </citation>
    <scope>NUCLEOTIDE SEQUENCE [LARGE SCALE GENOMIC DNA]</scope>
    <source>
        <strain evidence="1">ALCF2SS1-6</strain>
    </source>
</reference>
<dbReference type="EMBL" id="ML122254">
    <property type="protein sequence ID" value="RPD64414.1"/>
    <property type="molecule type" value="Genomic_DNA"/>
</dbReference>
<gene>
    <name evidence="1" type="ORF">L227DRAFT_650570</name>
</gene>
<organism evidence="1 2">
    <name type="scientific">Lentinus tigrinus ALCF2SS1-6</name>
    <dbReference type="NCBI Taxonomy" id="1328759"/>
    <lineage>
        <taxon>Eukaryota</taxon>
        <taxon>Fungi</taxon>
        <taxon>Dikarya</taxon>
        <taxon>Basidiomycota</taxon>
        <taxon>Agaricomycotina</taxon>
        <taxon>Agaricomycetes</taxon>
        <taxon>Polyporales</taxon>
        <taxon>Polyporaceae</taxon>
        <taxon>Lentinus</taxon>
    </lineage>
</organism>
<protein>
    <submittedName>
        <fullName evidence="1">Uncharacterized protein</fullName>
    </submittedName>
</protein>
<accession>A0A5C2SMA0</accession>